<evidence type="ECO:0000313" key="3">
    <source>
        <dbReference type="EMBL" id="ULP37610.1"/>
    </source>
</evidence>
<feature type="compositionally biased region" description="Basic and acidic residues" evidence="1">
    <location>
        <begin position="134"/>
        <end position="145"/>
    </location>
</feature>
<dbReference type="SUPFAM" id="SSF50952">
    <property type="entry name" value="Soluble quinoprotein glucose dehydrogenase"/>
    <property type="match status" value="1"/>
</dbReference>
<dbReference type="Proteomes" id="UP001055159">
    <property type="component" value="Chromosome"/>
</dbReference>
<dbReference type="EMBL" id="CP092427">
    <property type="protein sequence ID" value="ULP37610.1"/>
    <property type="molecule type" value="Genomic_DNA"/>
</dbReference>
<dbReference type="Pfam" id="PF07995">
    <property type="entry name" value="GSDH"/>
    <property type="match status" value="1"/>
</dbReference>
<dbReference type="PANTHER" id="PTHR19328">
    <property type="entry name" value="HEDGEHOG-INTERACTING PROTEIN"/>
    <property type="match status" value="1"/>
</dbReference>
<evidence type="ECO:0000259" key="2">
    <source>
        <dbReference type="Pfam" id="PF07995"/>
    </source>
</evidence>
<feature type="region of interest" description="Disordered" evidence="1">
    <location>
        <begin position="110"/>
        <end position="190"/>
    </location>
</feature>
<feature type="domain" description="Glucose/Sorbosone dehydrogenase" evidence="2">
    <location>
        <begin position="340"/>
        <end position="649"/>
    </location>
</feature>
<dbReference type="Pfam" id="PF17963">
    <property type="entry name" value="Big_9"/>
    <property type="match status" value="1"/>
</dbReference>
<proteinExistence type="predicted"/>
<dbReference type="InterPro" id="IPR011042">
    <property type="entry name" value="6-blade_b-propeller_TolB-like"/>
</dbReference>
<dbReference type="Gene3D" id="2.60.40.3440">
    <property type="match status" value="1"/>
</dbReference>
<dbReference type="RefSeq" id="WP_239735708.1">
    <property type="nucleotide sequence ID" value="NZ_CP092427.2"/>
</dbReference>
<gene>
    <name evidence="3" type="ORF">MJO55_04020</name>
</gene>
<name>A0ABY3UDC7_9MYCO</name>
<accession>A0ABY3UDC7</accession>
<dbReference type="InterPro" id="IPR011041">
    <property type="entry name" value="Quinoprot_gluc/sorb_DH_b-prop"/>
</dbReference>
<evidence type="ECO:0000256" key="1">
    <source>
        <dbReference type="SAM" id="MobiDB-lite"/>
    </source>
</evidence>
<dbReference type="PANTHER" id="PTHR19328:SF13">
    <property type="entry name" value="HIPL1 PROTEIN"/>
    <property type="match status" value="1"/>
</dbReference>
<protein>
    <submittedName>
        <fullName evidence="3">PQQ-dependent sugar dehydrogenase</fullName>
    </submittedName>
</protein>
<dbReference type="InterPro" id="IPR012938">
    <property type="entry name" value="Glc/Sorbosone_DH"/>
</dbReference>
<evidence type="ECO:0000313" key="4">
    <source>
        <dbReference type="Proteomes" id="UP001055159"/>
    </source>
</evidence>
<sequence>MSMPPRILICMVSINRLELLSKAKTGHFLDVKVDSQQMNRFTVFRREGCFEASCSRGGDMRGEPAEADRVRSTNGHARSVGRVGGLAVALGIGAAALSGTAVASADTADAGTEPSAAASPTTQTMSRVEKRKAAREARASRRAEMRASAAQRRSTDHDTVIEVEKPSATPDVDAGVTQDEDAEAGPRAGRWTRVAAARSAGAADTATVASAAAPSGSFFFNVTPTLSHDPAENASVDGNIVGDLHPVDPDSTKLTYSASRPSHGTVKINPDGTFVYTPTATFTGQDLFRVTVSDARSGLHFHGASGLLGLLTFGLLGGSGHRTTETVLIGFDRAIVASGFDQPTDFRFLPDGRIIVAERGGVIKMVDADGTVLAQPVVTLAVNTLFERGIQGIAVDPTFNSNGYLYVAYTTPDAHDRLTRLTVIGNTAALATEKVLFETTETVSTSHRGGGLAFGPDGKLYWAKGDDLTAANAQNLTNIHGKILRINPDGSVPSDNPDLGPGSNPLIWAYGFRNPFRMSFTSDGRLLVADVGQSAFEELNLVTKGGNYGWPGSEGPCTSNCAGQTNPIYSYPHGGSGAAITAGVYYTGDQLGAGYQNKVFIADEVEGWIKVITCNTDFTSCGNSKTFDPEAGATVAMAQGPDDNLYQLVYTGSLVRIGPAGSTPI</sequence>
<organism evidence="3 4">
    <name type="scientific">Mycolicibacterium rufum</name>
    <dbReference type="NCBI Taxonomy" id="318424"/>
    <lineage>
        <taxon>Bacteria</taxon>
        <taxon>Bacillati</taxon>
        <taxon>Actinomycetota</taxon>
        <taxon>Actinomycetes</taxon>
        <taxon>Mycobacteriales</taxon>
        <taxon>Mycobacteriaceae</taxon>
        <taxon>Mycolicibacterium</taxon>
    </lineage>
</organism>
<feature type="compositionally biased region" description="Basic and acidic residues" evidence="1">
    <location>
        <begin position="153"/>
        <end position="165"/>
    </location>
</feature>
<keyword evidence="4" id="KW-1185">Reference proteome</keyword>
<dbReference type="Gene3D" id="2.120.10.30">
    <property type="entry name" value="TolB, C-terminal domain"/>
    <property type="match status" value="1"/>
</dbReference>
<reference evidence="3" key="1">
    <citation type="submission" date="2022-08" db="EMBL/GenBank/DDBJ databases">
        <title>Whole genome sequencing of non-tuberculosis mycobacteria type-strains.</title>
        <authorList>
            <person name="Igarashi Y."/>
            <person name="Osugi A."/>
            <person name="Mitarai S."/>
        </authorList>
    </citation>
    <scope>NUCLEOTIDE SEQUENCE</scope>
    <source>
        <strain evidence="3">JCM 16372</strain>
    </source>
</reference>